<dbReference type="KEGG" id="crx:CRECT_1326"/>
<dbReference type="EMBL" id="CP012543">
    <property type="protein sequence ID" value="QCD46980.1"/>
    <property type="molecule type" value="Genomic_DNA"/>
</dbReference>
<keyword evidence="1" id="KW-1133">Transmembrane helix</keyword>
<reference evidence="2 3" key="1">
    <citation type="submission" date="2016-07" db="EMBL/GenBank/DDBJ databases">
        <title>Comparative genomics of the Campylobacter concisus group.</title>
        <authorList>
            <person name="Miller W.G."/>
            <person name="Yee E."/>
            <person name="Chapman M.H."/>
            <person name="Huynh S."/>
            <person name="Bono J.L."/>
            <person name="On S.L.W."/>
            <person name="StLeger J."/>
            <person name="Foster G."/>
            <person name="Parker C.T."/>
        </authorList>
    </citation>
    <scope>NUCLEOTIDE SEQUENCE [LARGE SCALE GENOMIC DNA]</scope>
    <source>
        <strain evidence="2 3">ATCC 33238</strain>
    </source>
</reference>
<dbReference type="RefSeq" id="WP_039888130.1">
    <property type="nucleotide sequence ID" value="NZ_CP012543.1"/>
</dbReference>
<protein>
    <submittedName>
        <fullName evidence="2">Uncharacterized protein</fullName>
    </submittedName>
</protein>
<organism evidence="2 3">
    <name type="scientific">Campylobacter rectus</name>
    <name type="common">Wolinella recta</name>
    <dbReference type="NCBI Taxonomy" id="203"/>
    <lineage>
        <taxon>Bacteria</taxon>
        <taxon>Pseudomonadati</taxon>
        <taxon>Campylobacterota</taxon>
        <taxon>Epsilonproteobacteria</taxon>
        <taxon>Campylobacterales</taxon>
        <taxon>Campylobacteraceae</taxon>
        <taxon>Campylobacter</taxon>
    </lineage>
</organism>
<gene>
    <name evidence="2" type="ORF">CRECT_1326</name>
</gene>
<keyword evidence="1" id="KW-0472">Membrane</keyword>
<proteinExistence type="predicted"/>
<name>A0A6G5QMS5_CAMRE</name>
<keyword evidence="1" id="KW-0812">Transmembrane</keyword>
<evidence type="ECO:0000313" key="2">
    <source>
        <dbReference type="EMBL" id="QCD46980.1"/>
    </source>
</evidence>
<dbReference type="AlphaFoldDB" id="A0A6G5QMS5"/>
<feature type="transmembrane region" description="Helical" evidence="1">
    <location>
        <begin position="6"/>
        <end position="27"/>
    </location>
</feature>
<evidence type="ECO:0000256" key="1">
    <source>
        <dbReference type="SAM" id="Phobius"/>
    </source>
</evidence>
<sequence>MFLTYLDYFIKYGLPIIAIGISIWTFIDNRQNKKNDKHLSVYQETKNIMDNFCGFYNRWFKDTVTFDDLRNKRLKNNEDIISLLARSSFLVSIKSIFDKYDQTLRRLPDILKETKQLLKKIEELENYQKYYKPTKKTSPGIGFSERPDPEEWATTDKAKEYTEDIFRSLYKINKMFNKIVDKVKITI</sequence>
<evidence type="ECO:0000313" key="3">
    <source>
        <dbReference type="Proteomes" id="UP000502377"/>
    </source>
</evidence>
<dbReference type="Proteomes" id="UP000502377">
    <property type="component" value="Chromosome"/>
</dbReference>
<accession>A0A6G5QMS5</accession>